<dbReference type="GO" id="GO:0016020">
    <property type="term" value="C:membrane"/>
    <property type="evidence" value="ECO:0007669"/>
    <property type="project" value="TreeGrafter"/>
</dbReference>
<keyword evidence="3" id="KW-0813">Transport</keyword>
<keyword evidence="5" id="KW-0445">Lipid transport</keyword>
<keyword evidence="6" id="KW-0446">Lipid-binding</keyword>
<sequence length="748" mass="85060">MRPREMPHPLCCIALDCPGLGARSRAPDDPPPDPGGAEGPSSTVAVAGVLCKWTNIGKGWRHRWFSLGNGVLSYSRIRRRDPPPVPEGDGVRLIGSATAMFAPVTAASSSRPVSGCGCRQPQKPVRVVHLKISSFRESKTDDRRFYIVSPTKTLHLRTYSSIDRVAWIQALILATKGISINRGVSFMQNDVLISTEKLRDRMQAEGLDDTVIKDCEQIMRLEFAEYHRQLKLRYEEHLTSIGTFHQQLEEVDVEDAATSEGQLQLPKYDYSSSGREKFNEYSTTESSDDVEKQELDELSDEEEVSFFDTNECFGDPIVTCAAEVTSSNVSNRISGFNTNHCDTKIVDVELQPDYPNMLLHIPRRKKLPEPIEKEKGVSLWSMIKDNVGKDLTRVCLPVYFNEPLSSLQKCFEDLEYSDLLDQAYEYGKKGNSLMRILNVAAFAVSGYSSCDGRPCKPFNPLLGETYEADYPEKGIRFFAEKVSHHPMLIACHCEGRGWKFWGDSNLKSKFWGQSIQVDPVGVLTLEFDDGEIFQWSKVTTTIYNLILGKVYCNHHGTMNIRGNQQYSCKLKFKEQSLLDRNPRQVQGLVEDAKGAKVATLVGKWDDSMSCSFGDEVLKSKSSFLTENSTLLWARNKPPPDPTRYNLTSFAIMLNEITSDLKGKLPPTDSRLRPDQRYLENGEYEKANSEKLRLERRQRMSRKLQENGWKPRWFRRDSEDGTFRYTGGYWEAREQMKWDDCLDIFGEMV</sequence>
<proteinExistence type="inferred from homology"/>
<dbReference type="FunFam" id="2.40.160.120:FF:000012">
    <property type="entry name" value="Oxysterol-binding protein-related protein 2A"/>
    <property type="match status" value="1"/>
</dbReference>
<evidence type="ECO:0000256" key="4">
    <source>
        <dbReference type="ARBA" id="ARBA00023054"/>
    </source>
</evidence>
<dbReference type="GO" id="GO:0006869">
    <property type="term" value="P:lipid transport"/>
    <property type="evidence" value="ECO:0007669"/>
    <property type="project" value="UniProtKB-KW"/>
</dbReference>
<dbReference type="InterPro" id="IPR011993">
    <property type="entry name" value="PH-like_dom_sf"/>
</dbReference>
<dbReference type="EMBL" id="CP097503">
    <property type="protein sequence ID" value="URD79652.1"/>
    <property type="molecule type" value="Genomic_DNA"/>
</dbReference>
<dbReference type="SUPFAM" id="SSF50729">
    <property type="entry name" value="PH domain-like"/>
    <property type="match status" value="1"/>
</dbReference>
<dbReference type="Pfam" id="PF00169">
    <property type="entry name" value="PH"/>
    <property type="match status" value="1"/>
</dbReference>
<dbReference type="GO" id="GO:0032934">
    <property type="term" value="F:sterol binding"/>
    <property type="evidence" value="ECO:0007669"/>
    <property type="project" value="TreeGrafter"/>
</dbReference>
<dbReference type="PANTHER" id="PTHR10972">
    <property type="entry name" value="OXYSTEROL-BINDING PROTEIN-RELATED"/>
    <property type="match status" value="1"/>
</dbReference>
<comment type="similarity">
    <text evidence="2">Belongs to the OSBP family.</text>
</comment>
<dbReference type="OrthoDB" id="14833at2759"/>
<dbReference type="InterPro" id="IPR037239">
    <property type="entry name" value="OSBP_sf"/>
</dbReference>
<evidence type="ECO:0000259" key="8">
    <source>
        <dbReference type="PROSITE" id="PS50003"/>
    </source>
</evidence>
<dbReference type="AlphaFoldDB" id="A0A9E7JGA5"/>
<dbReference type="Gene3D" id="3.30.70.3490">
    <property type="match status" value="1"/>
</dbReference>
<dbReference type="PROSITE" id="PS50003">
    <property type="entry name" value="PH_DOMAIN"/>
    <property type="match status" value="1"/>
</dbReference>
<evidence type="ECO:0000256" key="2">
    <source>
        <dbReference type="ARBA" id="ARBA00008842"/>
    </source>
</evidence>
<dbReference type="SUPFAM" id="SSF144000">
    <property type="entry name" value="Oxysterol-binding protein-like"/>
    <property type="match status" value="1"/>
</dbReference>
<evidence type="ECO:0000313" key="9">
    <source>
        <dbReference type="EMBL" id="URD79652.1"/>
    </source>
</evidence>
<dbReference type="SMART" id="SM00233">
    <property type="entry name" value="PH"/>
    <property type="match status" value="1"/>
</dbReference>
<dbReference type="InterPro" id="IPR000648">
    <property type="entry name" value="Oxysterol-bd"/>
</dbReference>
<dbReference type="GO" id="GO:0005829">
    <property type="term" value="C:cytosol"/>
    <property type="evidence" value="ECO:0007669"/>
    <property type="project" value="TreeGrafter"/>
</dbReference>
<gene>
    <name evidence="9" type="ORF">MUK42_02953</name>
</gene>
<dbReference type="Gene3D" id="2.40.160.120">
    <property type="match status" value="1"/>
</dbReference>
<evidence type="ECO:0000256" key="1">
    <source>
        <dbReference type="ARBA" id="ARBA00003361"/>
    </source>
</evidence>
<dbReference type="Gene3D" id="2.30.29.30">
    <property type="entry name" value="Pleckstrin-homology domain (PH domain)/Phosphotyrosine-binding domain (PTB)"/>
    <property type="match status" value="1"/>
</dbReference>
<evidence type="ECO:0000256" key="6">
    <source>
        <dbReference type="ARBA" id="ARBA00023121"/>
    </source>
</evidence>
<dbReference type="FunFam" id="3.30.70.3490:FF:000013">
    <property type="entry name" value="Oxysterol-binding protein-related protein 2A"/>
    <property type="match status" value="1"/>
</dbReference>
<name>A0A9E7JGA5_9LILI</name>
<feature type="region of interest" description="Disordered" evidence="7">
    <location>
        <begin position="269"/>
        <end position="295"/>
    </location>
</feature>
<protein>
    <submittedName>
        <fullName evidence="9">Oxysterol-binding protein</fullName>
    </submittedName>
</protein>
<keyword evidence="4" id="KW-0175">Coiled coil</keyword>
<evidence type="ECO:0000256" key="5">
    <source>
        <dbReference type="ARBA" id="ARBA00023055"/>
    </source>
</evidence>
<organism evidence="9 10">
    <name type="scientific">Musa troglodytarum</name>
    <name type="common">fe'i banana</name>
    <dbReference type="NCBI Taxonomy" id="320322"/>
    <lineage>
        <taxon>Eukaryota</taxon>
        <taxon>Viridiplantae</taxon>
        <taxon>Streptophyta</taxon>
        <taxon>Embryophyta</taxon>
        <taxon>Tracheophyta</taxon>
        <taxon>Spermatophyta</taxon>
        <taxon>Magnoliopsida</taxon>
        <taxon>Liliopsida</taxon>
        <taxon>Zingiberales</taxon>
        <taxon>Musaceae</taxon>
        <taxon>Musa</taxon>
    </lineage>
</organism>
<keyword evidence="10" id="KW-1185">Reference proteome</keyword>
<evidence type="ECO:0000313" key="10">
    <source>
        <dbReference type="Proteomes" id="UP001055439"/>
    </source>
</evidence>
<comment type="function">
    <text evidence="1">May be involved in the transport of sterols.</text>
</comment>
<evidence type="ECO:0000256" key="7">
    <source>
        <dbReference type="SAM" id="MobiDB-lite"/>
    </source>
</evidence>
<dbReference type="Pfam" id="PF01237">
    <property type="entry name" value="Oxysterol_BP"/>
    <property type="match status" value="1"/>
</dbReference>
<dbReference type="Proteomes" id="UP001055439">
    <property type="component" value="Chromosome 10"/>
</dbReference>
<feature type="domain" description="PH" evidence="8">
    <location>
        <begin position="43"/>
        <end position="176"/>
    </location>
</feature>
<dbReference type="InterPro" id="IPR001849">
    <property type="entry name" value="PH_domain"/>
</dbReference>
<reference evidence="9" key="1">
    <citation type="submission" date="2022-05" db="EMBL/GenBank/DDBJ databases">
        <title>The Musa troglodytarum L. genome provides insights into the mechanism of non-climacteric behaviour and enrichment of carotenoids.</title>
        <authorList>
            <person name="Wang J."/>
        </authorList>
    </citation>
    <scope>NUCLEOTIDE SEQUENCE</scope>
    <source>
        <tissue evidence="9">Leaf</tissue>
    </source>
</reference>
<evidence type="ECO:0000256" key="3">
    <source>
        <dbReference type="ARBA" id="ARBA00022448"/>
    </source>
</evidence>
<dbReference type="PANTHER" id="PTHR10972:SF88">
    <property type="entry name" value="OXYSTEROL-BINDING PROTEIN-RELATED PROTEIN 2B"/>
    <property type="match status" value="1"/>
</dbReference>
<accession>A0A9E7JGA5</accession>